<keyword evidence="2" id="KW-1185">Reference proteome</keyword>
<protein>
    <submittedName>
        <fullName evidence="1">Uncharacterized protein</fullName>
    </submittedName>
</protein>
<proteinExistence type="predicted"/>
<dbReference type="Proteomes" id="UP000027937">
    <property type="component" value="Unassembled WGS sequence"/>
</dbReference>
<reference evidence="1 2" key="1">
    <citation type="submission" date="2014-02" db="EMBL/GenBank/DDBJ databases">
        <title>Plasmidome dynamics in the species complex Clostridium novyi sensu lato converts strains of independent lineages into distinctly different pathogens.</title>
        <authorList>
            <person name="Skarin H."/>
            <person name="Segerman B."/>
        </authorList>
    </citation>
    <scope>NUCLEOTIDE SEQUENCE [LARGE SCALE GENOMIC DNA]</scope>
    <source>
        <strain evidence="1 2">NCTC 9693</strain>
    </source>
</reference>
<sequence>MKKIITEKPQSVIENMHNCVFVKNKEVYVRLEDEEMSLVDYIRKIDKKLYGIEHDDSYCNAEEFGEFMDQDRFTCTMYHALVGFAEVREKLKYYEEKLGEVTLEEIIETIARNCVAWDTSKDKREGLLPEVAVFKNPYLYKKLTGERYNKFDAIKRFNI</sequence>
<evidence type="ECO:0000313" key="2">
    <source>
        <dbReference type="Proteomes" id="UP000027937"/>
    </source>
</evidence>
<dbReference type="EMBL" id="JENX01000026">
    <property type="protein sequence ID" value="KEI18287.1"/>
    <property type="molecule type" value="Genomic_DNA"/>
</dbReference>
<organism evidence="1 2">
    <name type="scientific">Clostridium haemolyticum NCTC 9693</name>
    <dbReference type="NCBI Taxonomy" id="1443114"/>
    <lineage>
        <taxon>Bacteria</taxon>
        <taxon>Bacillati</taxon>
        <taxon>Bacillota</taxon>
        <taxon>Clostridia</taxon>
        <taxon>Eubacteriales</taxon>
        <taxon>Clostridiaceae</taxon>
        <taxon>Clostridium</taxon>
    </lineage>
</organism>
<evidence type="ECO:0000313" key="1">
    <source>
        <dbReference type="EMBL" id="KEI18287.1"/>
    </source>
</evidence>
<dbReference type="RefSeq" id="WP_039228174.1">
    <property type="nucleotide sequence ID" value="NZ_JENX01000026.1"/>
</dbReference>
<accession>A0ABR4TH07</accession>
<comment type="caution">
    <text evidence="1">The sequence shown here is derived from an EMBL/GenBank/DDBJ whole genome shotgun (WGS) entry which is preliminary data.</text>
</comment>
<name>A0ABR4TH07_CLOHA</name>
<gene>
    <name evidence="1" type="ORF">Z960_04020</name>
</gene>